<proteinExistence type="predicted"/>
<sequence>MNEPSATSDIGFTPWFKSSYSQPSESACVEIRFGADQVGVRDSKAPDEGRLGIRGGAWSQFTTWVIDESH</sequence>
<comment type="caution">
    <text evidence="2">The sequence shown here is derived from an EMBL/GenBank/DDBJ whole genome shotgun (WGS) entry which is preliminary data.</text>
</comment>
<evidence type="ECO:0000313" key="3">
    <source>
        <dbReference type="Proteomes" id="UP001515943"/>
    </source>
</evidence>
<dbReference type="EMBL" id="VSRL01000070">
    <property type="protein sequence ID" value="NKE59001.1"/>
    <property type="molecule type" value="Genomic_DNA"/>
</dbReference>
<keyword evidence="3" id="KW-1185">Reference proteome</keyword>
<dbReference type="InterPro" id="IPR007278">
    <property type="entry name" value="DUF397"/>
</dbReference>
<protein>
    <submittedName>
        <fullName evidence="2">DUF397 domain-containing protein</fullName>
    </submittedName>
</protein>
<accession>A0ABX1FJ39</accession>
<organism evidence="2 3">
    <name type="scientific">Lentzea indica</name>
    <dbReference type="NCBI Taxonomy" id="2604800"/>
    <lineage>
        <taxon>Bacteria</taxon>
        <taxon>Bacillati</taxon>
        <taxon>Actinomycetota</taxon>
        <taxon>Actinomycetes</taxon>
        <taxon>Pseudonocardiales</taxon>
        <taxon>Pseudonocardiaceae</taxon>
        <taxon>Lentzea</taxon>
    </lineage>
</organism>
<evidence type="ECO:0000313" key="2">
    <source>
        <dbReference type="EMBL" id="NKE59001.1"/>
    </source>
</evidence>
<feature type="domain" description="DUF397" evidence="1">
    <location>
        <begin position="14"/>
        <end position="64"/>
    </location>
</feature>
<name>A0ABX1FJ39_9PSEU</name>
<dbReference type="RefSeq" id="WP_167975671.1">
    <property type="nucleotide sequence ID" value="NZ_VSRL01000070.1"/>
</dbReference>
<dbReference type="Pfam" id="PF04149">
    <property type="entry name" value="DUF397"/>
    <property type="match status" value="1"/>
</dbReference>
<evidence type="ECO:0000259" key="1">
    <source>
        <dbReference type="Pfam" id="PF04149"/>
    </source>
</evidence>
<dbReference type="Proteomes" id="UP001515943">
    <property type="component" value="Unassembled WGS sequence"/>
</dbReference>
<gene>
    <name evidence="2" type="ORF">FXN61_20180</name>
</gene>
<reference evidence="2 3" key="1">
    <citation type="submission" date="2019-08" db="EMBL/GenBank/DDBJ databases">
        <title>Lentzea from Indian Himalayas.</title>
        <authorList>
            <person name="Mandal S."/>
            <person name="Mallick Gupta A."/>
            <person name="Maiti P.K."/>
            <person name="Sarkar J."/>
            <person name="Mandal S."/>
        </authorList>
    </citation>
    <scope>NUCLEOTIDE SEQUENCE [LARGE SCALE GENOMIC DNA]</scope>
    <source>
        <strain evidence="2 3">PSKA42</strain>
    </source>
</reference>